<reference evidence="7 8" key="1">
    <citation type="journal article" date="2012" name="Science">
        <title>The Paleozoic origin of enzymatic lignin decomposition reconstructed from 31 fungal genomes.</title>
        <authorList>
            <person name="Floudas D."/>
            <person name="Binder M."/>
            <person name="Riley R."/>
            <person name="Barry K."/>
            <person name="Blanchette R.A."/>
            <person name="Henrissat B."/>
            <person name="Martinez A.T."/>
            <person name="Otillar R."/>
            <person name="Spatafora J.W."/>
            <person name="Yadav J.S."/>
            <person name="Aerts A."/>
            <person name="Benoit I."/>
            <person name="Boyd A."/>
            <person name="Carlson A."/>
            <person name="Copeland A."/>
            <person name="Coutinho P.M."/>
            <person name="de Vries R.P."/>
            <person name="Ferreira P."/>
            <person name="Findley K."/>
            <person name="Foster B."/>
            <person name="Gaskell J."/>
            <person name="Glotzer D."/>
            <person name="Gorecki P."/>
            <person name="Heitman J."/>
            <person name="Hesse C."/>
            <person name="Hori C."/>
            <person name="Igarashi K."/>
            <person name="Jurgens J.A."/>
            <person name="Kallen N."/>
            <person name="Kersten P."/>
            <person name="Kohler A."/>
            <person name="Kuees U."/>
            <person name="Kumar T.K.A."/>
            <person name="Kuo A."/>
            <person name="LaButti K."/>
            <person name="Larrondo L.F."/>
            <person name="Lindquist E."/>
            <person name="Ling A."/>
            <person name="Lombard V."/>
            <person name="Lucas S."/>
            <person name="Lundell T."/>
            <person name="Martin R."/>
            <person name="McLaughlin D.J."/>
            <person name="Morgenstern I."/>
            <person name="Morin E."/>
            <person name="Murat C."/>
            <person name="Nagy L.G."/>
            <person name="Nolan M."/>
            <person name="Ohm R.A."/>
            <person name="Patyshakuliyeva A."/>
            <person name="Rokas A."/>
            <person name="Ruiz-Duenas F.J."/>
            <person name="Sabat G."/>
            <person name="Salamov A."/>
            <person name="Samejima M."/>
            <person name="Schmutz J."/>
            <person name="Slot J.C."/>
            <person name="St John F."/>
            <person name="Stenlid J."/>
            <person name="Sun H."/>
            <person name="Sun S."/>
            <person name="Syed K."/>
            <person name="Tsang A."/>
            <person name="Wiebenga A."/>
            <person name="Young D."/>
            <person name="Pisabarro A."/>
            <person name="Eastwood D.C."/>
            <person name="Martin F."/>
            <person name="Cullen D."/>
            <person name="Grigoriev I.V."/>
            <person name="Hibbett D.S."/>
        </authorList>
    </citation>
    <scope>NUCLEOTIDE SEQUENCE</scope>
    <source>
        <strain evidence="8">FP-58527</strain>
    </source>
</reference>
<keyword evidence="2" id="KW-0285">Flavoprotein</keyword>
<dbReference type="PANTHER" id="PTHR13789:SF147">
    <property type="entry name" value="PUTATIVE (AFU_ORTHOLOGUE AFUA_2G01950)-RELATED"/>
    <property type="match status" value="1"/>
</dbReference>
<evidence type="ECO:0000256" key="2">
    <source>
        <dbReference type="ARBA" id="ARBA00022630"/>
    </source>
</evidence>
<evidence type="ECO:0000256" key="4">
    <source>
        <dbReference type="ARBA" id="ARBA00023002"/>
    </source>
</evidence>
<dbReference type="GO" id="GO:0004497">
    <property type="term" value="F:monooxygenase activity"/>
    <property type="evidence" value="ECO:0007669"/>
    <property type="project" value="UniProtKB-KW"/>
</dbReference>
<keyword evidence="3" id="KW-0274">FAD</keyword>
<evidence type="ECO:0000313" key="8">
    <source>
        <dbReference type="Proteomes" id="UP000015241"/>
    </source>
</evidence>
<evidence type="ECO:0000259" key="6">
    <source>
        <dbReference type="Pfam" id="PF01494"/>
    </source>
</evidence>
<dbReference type="GO" id="GO:0071949">
    <property type="term" value="F:FAD binding"/>
    <property type="evidence" value="ECO:0007669"/>
    <property type="project" value="InterPro"/>
</dbReference>
<dbReference type="InterPro" id="IPR050493">
    <property type="entry name" value="FAD-dep_Monooxygenase_BioMet"/>
</dbReference>
<dbReference type="PANTHER" id="PTHR13789">
    <property type="entry name" value="MONOOXYGENASE"/>
    <property type="match status" value="1"/>
</dbReference>
<dbReference type="InterPro" id="IPR036188">
    <property type="entry name" value="FAD/NAD-bd_sf"/>
</dbReference>
<feature type="domain" description="FAD-binding" evidence="6">
    <location>
        <begin position="29"/>
        <end position="236"/>
    </location>
</feature>
<keyword evidence="5" id="KW-0503">Monooxygenase</keyword>
<dbReference type="Proteomes" id="UP000015241">
    <property type="component" value="Unassembled WGS sequence"/>
</dbReference>
<dbReference type="HOGENOM" id="CLU_009665_19_3_1"/>
<accession>S8DJ93</accession>
<dbReference type="OrthoDB" id="5428495at2759"/>
<dbReference type="SUPFAM" id="SSF51905">
    <property type="entry name" value="FAD/NAD(P)-binding domain"/>
    <property type="match status" value="1"/>
</dbReference>
<dbReference type="Pfam" id="PF01494">
    <property type="entry name" value="FAD_binding_3"/>
    <property type="match status" value="1"/>
</dbReference>
<keyword evidence="8" id="KW-1185">Reference proteome</keyword>
<evidence type="ECO:0000256" key="5">
    <source>
        <dbReference type="ARBA" id="ARBA00023033"/>
    </source>
</evidence>
<evidence type="ECO:0000256" key="3">
    <source>
        <dbReference type="ARBA" id="ARBA00022827"/>
    </source>
</evidence>
<dbReference type="STRING" id="743788.S8DJ93"/>
<evidence type="ECO:0000256" key="1">
    <source>
        <dbReference type="ARBA" id="ARBA00007992"/>
    </source>
</evidence>
<keyword evidence="4" id="KW-0560">Oxidoreductase</keyword>
<name>S8DJ93_FOMSC</name>
<proteinExistence type="inferred from homology"/>
<dbReference type="Gene3D" id="3.50.50.60">
    <property type="entry name" value="FAD/NAD(P)-binding domain"/>
    <property type="match status" value="1"/>
</dbReference>
<sequence>MLKIFFHWGLKERLLDITLVSRSLIFSRYLHQLLSESAVEHGVDIRYNSEMVAIDLERGELTLASGAIVSADVFVGADGETGVSRGVVVGQRDRGTPVGMSVISVNSDAAIVIQDLPEHIRKVVKLEDNMIFAAFGNGSGVVAVPVHRQRELAFHFLLRDSAAEGTWGDPPCTEMKELVPDPCDSWSTLPWRAGYTPAHASARLVLIGQAAHAFPAIAVQGHAMAVEDAAVLGKLFGYLSSREQIPTFLYAFQGIRERRCTTIQQVELGNIWFMTLADSPEQRARDDLMRAKSLEGKNALSGDAGEEDEPQWREVAETFAYDCEDEADNWWHQWGVLRERAKGDEGSQARDVTFKWSDIGVVTVTESS</sequence>
<protein>
    <submittedName>
        <fullName evidence="7">FAD/NAD-binding domain-containing protein</fullName>
    </submittedName>
</protein>
<dbReference type="eggNOG" id="KOG2614">
    <property type="taxonomic scope" value="Eukaryota"/>
</dbReference>
<comment type="similarity">
    <text evidence="1">Belongs to the paxM FAD-dependent monooxygenase family.</text>
</comment>
<gene>
    <name evidence="7" type="ORF">FOMPIDRAFT_116681</name>
</gene>
<evidence type="ECO:0000313" key="7">
    <source>
        <dbReference type="EMBL" id="EPS93671.1"/>
    </source>
</evidence>
<dbReference type="EMBL" id="KE504261">
    <property type="protein sequence ID" value="EPS93671.1"/>
    <property type="molecule type" value="Genomic_DNA"/>
</dbReference>
<dbReference type="InterPro" id="IPR002938">
    <property type="entry name" value="FAD-bd"/>
</dbReference>
<organism evidence="7 8">
    <name type="scientific">Fomitopsis schrenkii</name>
    <name type="common">Brown rot fungus</name>
    <dbReference type="NCBI Taxonomy" id="2126942"/>
    <lineage>
        <taxon>Eukaryota</taxon>
        <taxon>Fungi</taxon>
        <taxon>Dikarya</taxon>
        <taxon>Basidiomycota</taxon>
        <taxon>Agaricomycotina</taxon>
        <taxon>Agaricomycetes</taxon>
        <taxon>Polyporales</taxon>
        <taxon>Fomitopsis</taxon>
    </lineage>
</organism>
<dbReference type="InParanoid" id="S8DJ93"/>
<dbReference type="AlphaFoldDB" id="S8DJ93"/>